<keyword evidence="5 12" id="KW-0812">Transmembrane</keyword>
<dbReference type="PROSITE" id="PS52016">
    <property type="entry name" value="TONB_DEPENDENT_REC_3"/>
    <property type="match status" value="1"/>
</dbReference>
<gene>
    <name evidence="17" type="ordered locus">Oweho_2850</name>
</gene>
<dbReference type="InterPro" id="IPR037066">
    <property type="entry name" value="Plug_dom_sf"/>
</dbReference>
<keyword evidence="2 12" id="KW-0813">Transport</keyword>
<evidence type="ECO:0000256" key="4">
    <source>
        <dbReference type="ARBA" id="ARBA00022496"/>
    </source>
</evidence>
<dbReference type="Gene3D" id="2.170.130.10">
    <property type="entry name" value="TonB-dependent receptor, plug domain"/>
    <property type="match status" value="1"/>
</dbReference>
<keyword evidence="17" id="KW-0675">Receptor</keyword>
<dbReference type="eggNOG" id="COG4771">
    <property type="taxonomic scope" value="Bacteria"/>
</dbReference>
<accession>G8R0T3</accession>
<evidence type="ECO:0000256" key="3">
    <source>
        <dbReference type="ARBA" id="ARBA00022452"/>
    </source>
</evidence>
<keyword evidence="6 14" id="KW-0732">Signal</keyword>
<dbReference type="PANTHER" id="PTHR32552:SF68">
    <property type="entry name" value="FERRICHROME OUTER MEMBRANE TRANSPORTER_PHAGE RECEPTOR"/>
    <property type="match status" value="1"/>
</dbReference>
<keyword evidence="7" id="KW-0408">Iron</keyword>
<feature type="signal peptide" evidence="14">
    <location>
        <begin position="1"/>
        <end position="26"/>
    </location>
</feature>
<keyword evidence="3 12" id="KW-1134">Transmembrane beta strand</keyword>
<dbReference type="Pfam" id="PF07715">
    <property type="entry name" value="Plug"/>
    <property type="match status" value="1"/>
</dbReference>
<dbReference type="Gene3D" id="2.40.170.20">
    <property type="entry name" value="TonB-dependent receptor, beta-barrel domain"/>
    <property type="match status" value="1"/>
</dbReference>
<keyword evidence="10 12" id="KW-0472">Membrane</keyword>
<keyword evidence="9 13" id="KW-0798">TonB box</keyword>
<keyword evidence="11 12" id="KW-0998">Cell outer membrane</keyword>
<reference evidence="17 18" key="1">
    <citation type="journal article" date="2012" name="Stand. Genomic Sci.">
        <title>Genome sequence of the orange-pigmented seawater bacterium Owenweeksia hongkongensis type strain (UST20020801(T)).</title>
        <authorList>
            <person name="Riedel T."/>
            <person name="Held B."/>
            <person name="Nolan M."/>
            <person name="Lucas S."/>
            <person name="Lapidus A."/>
            <person name="Tice H."/>
            <person name="Del Rio T.G."/>
            <person name="Cheng J.F."/>
            <person name="Han C."/>
            <person name="Tapia R."/>
            <person name="Goodwin L.A."/>
            <person name="Pitluck S."/>
            <person name="Liolios K."/>
            <person name="Mavromatis K."/>
            <person name="Pagani I."/>
            <person name="Ivanova N."/>
            <person name="Mikhailova N."/>
            <person name="Pati A."/>
            <person name="Chen A."/>
            <person name="Palaniappan K."/>
            <person name="Rohde M."/>
            <person name="Tindall B.J."/>
            <person name="Detter J.C."/>
            <person name="Goker M."/>
            <person name="Woyke T."/>
            <person name="Bristow J."/>
            <person name="Eisen J.A."/>
            <person name="Markowitz V."/>
            <person name="Hugenholtz P."/>
            <person name="Klenk H.P."/>
            <person name="Kyrpides N.C."/>
        </authorList>
    </citation>
    <scope>NUCLEOTIDE SEQUENCE</scope>
    <source>
        <strain evidence="18">DSM 17368 / JCM 12287 / NRRL B-23963</strain>
    </source>
</reference>
<evidence type="ECO:0000256" key="1">
    <source>
        <dbReference type="ARBA" id="ARBA00004571"/>
    </source>
</evidence>
<dbReference type="SUPFAM" id="SSF56935">
    <property type="entry name" value="Porins"/>
    <property type="match status" value="1"/>
</dbReference>
<evidence type="ECO:0000256" key="6">
    <source>
        <dbReference type="ARBA" id="ARBA00022729"/>
    </source>
</evidence>
<dbReference type="KEGG" id="oho:Oweho_2850"/>
<evidence type="ECO:0000256" key="5">
    <source>
        <dbReference type="ARBA" id="ARBA00022692"/>
    </source>
</evidence>
<comment type="similarity">
    <text evidence="12 13">Belongs to the TonB-dependent receptor family.</text>
</comment>
<evidence type="ECO:0000256" key="13">
    <source>
        <dbReference type="RuleBase" id="RU003357"/>
    </source>
</evidence>
<dbReference type="GO" id="GO:0009279">
    <property type="term" value="C:cell outer membrane"/>
    <property type="evidence" value="ECO:0007669"/>
    <property type="project" value="UniProtKB-SubCell"/>
</dbReference>
<dbReference type="InterPro" id="IPR000531">
    <property type="entry name" value="Beta-barrel_TonB"/>
</dbReference>
<dbReference type="InterPro" id="IPR039426">
    <property type="entry name" value="TonB-dep_rcpt-like"/>
</dbReference>
<dbReference type="Pfam" id="PF13715">
    <property type="entry name" value="CarbopepD_reg_2"/>
    <property type="match status" value="1"/>
</dbReference>
<dbReference type="InterPro" id="IPR008969">
    <property type="entry name" value="CarboxyPept-like_regulatory"/>
</dbReference>
<evidence type="ECO:0000256" key="2">
    <source>
        <dbReference type="ARBA" id="ARBA00022448"/>
    </source>
</evidence>
<dbReference type="InterPro" id="IPR012910">
    <property type="entry name" value="Plug_dom"/>
</dbReference>
<dbReference type="HOGENOM" id="CLU_378515_0_0_10"/>
<evidence type="ECO:0000256" key="7">
    <source>
        <dbReference type="ARBA" id="ARBA00023004"/>
    </source>
</evidence>
<evidence type="ECO:0000256" key="8">
    <source>
        <dbReference type="ARBA" id="ARBA00023065"/>
    </source>
</evidence>
<evidence type="ECO:0000313" key="18">
    <source>
        <dbReference type="Proteomes" id="UP000005631"/>
    </source>
</evidence>
<evidence type="ECO:0000256" key="14">
    <source>
        <dbReference type="SAM" id="SignalP"/>
    </source>
</evidence>
<sequence>MIELHFIMKKLIAFAALSALFLQTQAQTISGRVTSKTDGEPLPGATIVVQSTKAGVQSGTNGEFEIQLEKGKTYQLTASFVGFEPLTKEVIANENAIVNFALAEASELLEPVNISAVRAGKNVPIAKSNLSKTQIEERNEGRDMPFVLKDLPSTVVSSDAGTGIGYTGIRIRGSDISRINVTVNGIALNDPESHGVFWVNTPDLASSAQSIQVQRGVGTSTNGAGAFGASVNIKTSELSLKPYASADVTGGSFNTLKTNVRAGSGLLNDHWSIDARFSKINSDGFIDRATADLKSYYLSASYYSKKTSVQLIHFGGGEETYQAWWGVPEAKLNGDSAALYTHIINNGYDSQDSANLVNSNPRTYNYYTYDNETDNYKQDHYQLHVSHAFSEKLTANAALHYTWGRGYYEQYRKDDDLAHYGLDDVILGGDTVTSTDLIRRRWLNNNLIGTTYSLQADLNQLQLTFGGAYNKYIGDHYGEIIWAQYASNGDIRDRYYDNRTTKTDFNNYLKASYTVGKFTAYGDLQLRSVSYVANGIDEDGTTIDVDRSFTFFNPKAGVNYALNDQSRVYASVAVAHREPVRTDFLDAPVDLQPKAEELIDYEAGYELQTERAFFNANLFFMDYTNQLVLTGQLNDVGSPIRTNAPESYRAGIELVGSYIVNKYLQLGANFTFSQNKILNFTDYVVDYDNGGYQEENFKSTDISYSPNVIGGINITVKPIAGATIDWNTKYVGQQFMDNTSSESKSLDAFNVTDLRLGYNLPVKWVDRLNVHLLIANLFDQEYEPNGYTYSYIYGEKITENFYFPMAGINFMAGLSVDF</sequence>
<dbReference type="InterPro" id="IPR036942">
    <property type="entry name" value="Beta-barrel_TonB_sf"/>
</dbReference>
<comment type="subcellular location">
    <subcellularLocation>
        <location evidence="1 12">Cell outer membrane</location>
        <topology evidence="1 12">Multi-pass membrane protein</topology>
    </subcellularLocation>
</comment>
<evidence type="ECO:0000256" key="9">
    <source>
        <dbReference type="ARBA" id="ARBA00023077"/>
    </source>
</evidence>
<keyword evidence="18" id="KW-1185">Reference proteome</keyword>
<dbReference type="AlphaFoldDB" id="G8R0T3"/>
<evidence type="ECO:0000256" key="12">
    <source>
        <dbReference type="PROSITE-ProRule" id="PRU01360"/>
    </source>
</evidence>
<dbReference type="STRING" id="926562.Oweho_2850"/>
<dbReference type="EMBL" id="CP003156">
    <property type="protein sequence ID" value="AEV33810.1"/>
    <property type="molecule type" value="Genomic_DNA"/>
</dbReference>
<feature type="domain" description="TonB-dependent receptor plug" evidence="16">
    <location>
        <begin position="121"/>
        <end position="229"/>
    </location>
</feature>
<dbReference type="Gene3D" id="2.60.40.1120">
    <property type="entry name" value="Carboxypeptidase-like, regulatory domain"/>
    <property type="match status" value="1"/>
</dbReference>
<dbReference type="Pfam" id="PF00593">
    <property type="entry name" value="TonB_dep_Rec_b-barrel"/>
    <property type="match status" value="1"/>
</dbReference>
<evidence type="ECO:0000259" key="15">
    <source>
        <dbReference type="Pfam" id="PF00593"/>
    </source>
</evidence>
<dbReference type="Proteomes" id="UP000005631">
    <property type="component" value="Chromosome"/>
</dbReference>
<protein>
    <submittedName>
        <fullName evidence="17">Outer membrane receptor protein</fullName>
    </submittedName>
</protein>
<evidence type="ECO:0000256" key="10">
    <source>
        <dbReference type="ARBA" id="ARBA00023136"/>
    </source>
</evidence>
<dbReference type="PATRIC" id="fig|926562.3.peg.2867"/>
<evidence type="ECO:0000313" key="17">
    <source>
        <dbReference type="EMBL" id="AEV33810.1"/>
    </source>
</evidence>
<evidence type="ECO:0000259" key="16">
    <source>
        <dbReference type="Pfam" id="PF07715"/>
    </source>
</evidence>
<keyword evidence="4" id="KW-0410">Iron transport</keyword>
<dbReference type="GO" id="GO:0015344">
    <property type="term" value="F:siderophore uptake transmembrane transporter activity"/>
    <property type="evidence" value="ECO:0007669"/>
    <property type="project" value="TreeGrafter"/>
</dbReference>
<dbReference type="PANTHER" id="PTHR32552">
    <property type="entry name" value="FERRICHROME IRON RECEPTOR-RELATED"/>
    <property type="match status" value="1"/>
</dbReference>
<evidence type="ECO:0000256" key="11">
    <source>
        <dbReference type="ARBA" id="ARBA00023237"/>
    </source>
</evidence>
<organism evidence="17 18">
    <name type="scientific">Owenweeksia hongkongensis (strain DSM 17368 / CIP 108786 / JCM 12287 / NRRL B-23963 / UST20020801)</name>
    <dbReference type="NCBI Taxonomy" id="926562"/>
    <lineage>
        <taxon>Bacteria</taxon>
        <taxon>Pseudomonadati</taxon>
        <taxon>Bacteroidota</taxon>
        <taxon>Flavobacteriia</taxon>
        <taxon>Flavobacteriales</taxon>
        <taxon>Owenweeksiaceae</taxon>
        <taxon>Owenweeksia</taxon>
    </lineage>
</organism>
<dbReference type="SUPFAM" id="SSF49464">
    <property type="entry name" value="Carboxypeptidase regulatory domain-like"/>
    <property type="match status" value="1"/>
</dbReference>
<feature type="chain" id="PRO_5003515328" evidence="14">
    <location>
        <begin position="27"/>
        <end position="818"/>
    </location>
</feature>
<keyword evidence="8" id="KW-0406">Ion transport</keyword>
<name>G8R0T3_OWEHD</name>
<proteinExistence type="inferred from homology"/>
<feature type="domain" description="TonB-dependent receptor-like beta-barrel" evidence="15">
    <location>
        <begin position="347"/>
        <end position="768"/>
    </location>
</feature>